<dbReference type="PANTHER" id="PTHR36595:SF1">
    <property type="entry name" value="TRANSMEMBRANE PROTEIN"/>
    <property type="match status" value="1"/>
</dbReference>
<gene>
    <name evidence="4" type="primary">LOC109130536</name>
</gene>
<keyword evidence="2" id="KW-0472">Membrane</keyword>
<evidence type="ECO:0000313" key="3">
    <source>
        <dbReference type="Proteomes" id="UP000694864"/>
    </source>
</evidence>
<proteinExistence type="predicted"/>
<sequence>MIDSVMELVNKTTSNSLFMFLFCNFIIILILMGNYKPGSQDKSNPGSLMFSDSVLSSKPGFENFMLKSELNVSPKPGIETPVLSSKPGFENSVLKSESNVSPKPGYEKSGLISGPVPSYKPSFQISVLVPKSNLISKPGLQEPGLIPKSTLSSKPAGSEQSLTSKPGLGLSEKDEKGSLVVEEENESEMEVVLRRRVEEFIRKVNTQWKSENTKTNYLLH</sequence>
<dbReference type="RefSeq" id="XP_019095721.1">
    <property type="nucleotide sequence ID" value="XM_019240176.1"/>
</dbReference>
<dbReference type="GeneID" id="109130536"/>
<evidence type="ECO:0000313" key="4">
    <source>
        <dbReference type="RefSeq" id="XP_019095721.1"/>
    </source>
</evidence>
<dbReference type="Proteomes" id="UP000694864">
    <property type="component" value="Chromosome 18"/>
</dbReference>
<feature type="transmembrane region" description="Helical" evidence="2">
    <location>
        <begin position="16"/>
        <end position="35"/>
    </location>
</feature>
<keyword evidence="3" id="KW-1185">Reference proteome</keyword>
<accession>A0ABM1R9N3</accession>
<reference evidence="4" key="2">
    <citation type="submission" date="2025-08" db="UniProtKB">
        <authorList>
            <consortium name="RefSeq"/>
        </authorList>
    </citation>
    <scope>IDENTIFICATION</scope>
    <source>
        <tissue evidence="4">Leaf</tissue>
    </source>
</reference>
<name>A0ABM1R9N3_CAMSA</name>
<evidence type="ECO:0000256" key="1">
    <source>
        <dbReference type="SAM" id="MobiDB-lite"/>
    </source>
</evidence>
<feature type="compositionally biased region" description="Polar residues" evidence="1">
    <location>
        <begin position="149"/>
        <end position="164"/>
    </location>
</feature>
<feature type="region of interest" description="Disordered" evidence="1">
    <location>
        <begin position="138"/>
        <end position="185"/>
    </location>
</feature>
<keyword evidence="2" id="KW-1133">Transmembrane helix</keyword>
<dbReference type="PANTHER" id="PTHR36595">
    <property type="entry name" value="TRANSMEMBRANE PROTEIN"/>
    <property type="match status" value="1"/>
</dbReference>
<protein>
    <submittedName>
        <fullName evidence="4">Uncharacterized protein LOC109130536 isoform X1</fullName>
    </submittedName>
</protein>
<keyword evidence="2" id="KW-0812">Transmembrane</keyword>
<organism evidence="3 4">
    <name type="scientific">Camelina sativa</name>
    <name type="common">False flax</name>
    <name type="synonym">Myagrum sativum</name>
    <dbReference type="NCBI Taxonomy" id="90675"/>
    <lineage>
        <taxon>Eukaryota</taxon>
        <taxon>Viridiplantae</taxon>
        <taxon>Streptophyta</taxon>
        <taxon>Embryophyta</taxon>
        <taxon>Tracheophyta</taxon>
        <taxon>Spermatophyta</taxon>
        <taxon>Magnoliopsida</taxon>
        <taxon>eudicotyledons</taxon>
        <taxon>Gunneridae</taxon>
        <taxon>Pentapetalae</taxon>
        <taxon>rosids</taxon>
        <taxon>malvids</taxon>
        <taxon>Brassicales</taxon>
        <taxon>Brassicaceae</taxon>
        <taxon>Camelineae</taxon>
        <taxon>Camelina</taxon>
    </lineage>
</organism>
<evidence type="ECO:0000256" key="2">
    <source>
        <dbReference type="SAM" id="Phobius"/>
    </source>
</evidence>
<reference evidence="3" key="1">
    <citation type="journal article" date="2014" name="Nat. Commun.">
        <title>The emerging biofuel crop Camelina sativa retains a highly undifferentiated hexaploid genome structure.</title>
        <authorList>
            <person name="Kagale S."/>
            <person name="Koh C."/>
            <person name="Nixon J."/>
            <person name="Bollina V."/>
            <person name="Clarke W.E."/>
            <person name="Tuteja R."/>
            <person name="Spillane C."/>
            <person name="Robinson S.J."/>
            <person name="Links M.G."/>
            <person name="Clarke C."/>
            <person name="Higgins E.E."/>
            <person name="Huebert T."/>
            <person name="Sharpe A.G."/>
            <person name="Parkin I.A."/>
        </authorList>
    </citation>
    <scope>NUCLEOTIDE SEQUENCE [LARGE SCALE GENOMIC DNA]</scope>
    <source>
        <strain evidence="3">cv. DH55</strain>
    </source>
</reference>